<dbReference type="EMBL" id="JAHXZI010000029">
    <property type="protein sequence ID" value="MBW6439603.1"/>
    <property type="molecule type" value="Genomic_DNA"/>
</dbReference>
<keyword evidence="3" id="KW-1185">Reference proteome</keyword>
<accession>A0ABS7BFD1</accession>
<organism evidence="2 3">
    <name type="scientific">Actinoplanes hulinensis</name>
    <dbReference type="NCBI Taxonomy" id="1144547"/>
    <lineage>
        <taxon>Bacteria</taxon>
        <taxon>Bacillati</taxon>
        <taxon>Actinomycetota</taxon>
        <taxon>Actinomycetes</taxon>
        <taxon>Micromonosporales</taxon>
        <taxon>Micromonosporaceae</taxon>
        <taxon>Actinoplanes</taxon>
    </lineage>
</organism>
<evidence type="ECO:0000313" key="2">
    <source>
        <dbReference type="EMBL" id="MBW6439603.1"/>
    </source>
</evidence>
<reference evidence="2 3" key="1">
    <citation type="journal article" date="2013" name="Antonie Van Leeuwenhoek">
        <title>Actinoplanes hulinensis sp. nov., a novel actinomycete isolated from soybean root (Glycine max (L.) Merr).</title>
        <authorList>
            <person name="Shen Y."/>
            <person name="Liu C."/>
            <person name="Wang X."/>
            <person name="Zhao J."/>
            <person name="Jia F."/>
            <person name="Zhang Y."/>
            <person name="Wang L."/>
            <person name="Yang D."/>
            <person name="Xiang W."/>
        </authorList>
    </citation>
    <scope>NUCLEOTIDE SEQUENCE [LARGE SCALE GENOMIC DNA]</scope>
    <source>
        <strain evidence="2 3">NEAU-M9</strain>
    </source>
</reference>
<dbReference type="RefSeq" id="WP_220148745.1">
    <property type="nucleotide sequence ID" value="NZ_JAHXZI010000029.1"/>
</dbReference>
<evidence type="ECO:0000256" key="1">
    <source>
        <dbReference type="SAM" id="MobiDB-lite"/>
    </source>
</evidence>
<gene>
    <name evidence="2" type="ORF">KZ829_38340</name>
</gene>
<protein>
    <submittedName>
        <fullName evidence="2">Uncharacterized protein</fullName>
    </submittedName>
</protein>
<dbReference type="Proteomes" id="UP001519863">
    <property type="component" value="Unassembled WGS sequence"/>
</dbReference>
<evidence type="ECO:0000313" key="3">
    <source>
        <dbReference type="Proteomes" id="UP001519863"/>
    </source>
</evidence>
<comment type="caution">
    <text evidence="2">The sequence shown here is derived from an EMBL/GenBank/DDBJ whole genome shotgun (WGS) entry which is preliminary data.</text>
</comment>
<feature type="region of interest" description="Disordered" evidence="1">
    <location>
        <begin position="70"/>
        <end position="111"/>
    </location>
</feature>
<proteinExistence type="predicted"/>
<name>A0ABS7BFD1_9ACTN</name>
<sequence>MKAMQAYRFALDPDRMHVTLPRLGRLKVHESARQPARGPEAGTARIMSATVRRECGRWFVSFTVEVERSVPAAAEHPESVSGPGREAVKRRPGSARAGQSGTAQPQGRAAA</sequence>